<evidence type="ECO:0000256" key="7">
    <source>
        <dbReference type="RuleBase" id="RU368048"/>
    </source>
</evidence>
<evidence type="ECO:0000313" key="10">
    <source>
        <dbReference type="Ensembl" id="ENSECRP00000014752.1"/>
    </source>
</evidence>
<evidence type="ECO:0000256" key="3">
    <source>
        <dbReference type="ARBA" id="ARBA00022837"/>
    </source>
</evidence>
<dbReference type="InterPro" id="IPR008080">
    <property type="entry name" value="Parvalbumin"/>
</dbReference>
<reference evidence="10" key="3">
    <citation type="submission" date="2025-09" db="UniProtKB">
        <authorList>
            <consortium name="Ensembl"/>
        </authorList>
    </citation>
    <scope>IDENTIFICATION</scope>
</reference>
<dbReference type="PROSITE" id="PS00018">
    <property type="entry name" value="EF_HAND_1"/>
    <property type="match status" value="1"/>
</dbReference>
<reference evidence="10" key="2">
    <citation type="submission" date="2025-08" db="UniProtKB">
        <authorList>
            <consortium name="Ensembl"/>
        </authorList>
    </citation>
    <scope>IDENTIFICATION</scope>
</reference>
<feature type="binding site" evidence="6">
    <location>
        <position position="98"/>
    </location>
    <ligand>
        <name>Ca(2+)</name>
        <dbReference type="ChEBI" id="CHEBI:29108"/>
        <label>1</label>
    </ligand>
</feature>
<feature type="domain" description="EF-hand" evidence="9">
    <location>
        <begin position="40"/>
        <end position="75"/>
    </location>
</feature>
<evidence type="ECO:0000256" key="1">
    <source>
        <dbReference type="ARBA" id="ARBA00009753"/>
    </source>
</evidence>
<evidence type="ECO:0000313" key="11">
    <source>
        <dbReference type="Proteomes" id="UP000694620"/>
    </source>
</evidence>
<dbReference type="InterPro" id="IPR002048">
    <property type="entry name" value="EF_hand_dom"/>
</dbReference>
<feature type="binding site" evidence="6">
    <location>
        <position position="53"/>
    </location>
    <ligand>
        <name>Ca(2+)</name>
        <dbReference type="ChEBI" id="CHEBI:29108"/>
        <label>1</label>
    </ligand>
</feature>
<dbReference type="PANTHER" id="PTHR11653">
    <property type="entry name" value="PARVALBUMIN ALPHA"/>
    <property type="match status" value="1"/>
</dbReference>
<proteinExistence type="inferred from homology"/>
<protein>
    <recommendedName>
        <fullName evidence="7">Parvalbumin</fullName>
    </recommendedName>
</protein>
<name>A0A8C4SAM4_ERPCA</name>
<organism evidence="10 11">
    <name type="scientific">Erpetoichthys calabaricus</name>
    <name type="common">Rope fish</name>
    <name type="synonym">Calamoichthys calabaricus</name>
    <dbReference type="NCBI Taxonomy" id="27687"/>
    <lineage>
        <taxon>Eukaryota</taxon>
        <taxon>Metazoa</taxon>
        <taxon>Chordata</taxon>
        <taxon>Craniata</taxon>
        <taxon>Vertebrata</taxon>
        <taxon>Euteleostomi</taxon>
        <taxon>Actinopterygii</taxon>
        <taxon>Polypteriformes</taxon>
        <taxon>Polypteridae</taxon>
        <taxon>Erpetoichthys</taxon>
    </lineage>
</organism>
<feature type="binding site" evidence="6">
    <location>
        <position position="92"/>
    </location>
    <ligand>
        <name>Ca(2+)</name>
        <dbReference type="ChEBI" id="CHEBI:29108"/>
        <label>1</label>
    </ligand>
</feature>
<feature type="region of interest" description="Disordered" evidence="8">
    <location>
        <begin position="91"/>
        <end position="111"/>
    </location>
</feature>
<dbReference type="PROSITE" id="PS50222">
    <property type="entry name" value="EF_HAND_2"/>
    <property type="match status" value="1"/>
</dbReference>
<sequence>SWSKYLCQWDILRFFLIHFQKSPDTFDHKAFFVQVGLTTKPAEELKKIFAVLDQDKSGYIEEFELKFFLQNFQAGARVLTDKETKTLLTAGDADADGKMGPDGKEVTEGLEEERKITAI</sequence>
<feature type="binding site" evidence="6">
    <location>
        <position position="64"/>
    </location>
    <ligand>
        <name>Ca(2+)</name>
        <dbReference type="ChEBI" id="CHEBI:29108"/>
        <label>1</label>
    </ligand>
</feature>
<dbReference type="InterPro" id="IPR018247">
    <property type="entry name" value="EF_Hand_1_Ca_BS"/>
</dbReference>
<dbReference type="GO" id="GO:0005509">
    <property type="term" value="F:calcium ion binding"/>
    <property type="evidence" value="ECO:0007669"/>
    <property type="project" value="UniProtKB-UniRule"/>
</dbReference>
<dbReference type="AlphaFoldDB" id="A0A8C4SAM4"/>
<dbReference type="GeneTree" id="ENSGT00940000163144"/>
<reference evidence="10" key="1">
    <citation type="submission" date="2021-06" db="EMBL/GenBank/DDBJ databases">
        <authorList>
            <consortium name="Wellcome Sanger Institute Data Sharing"/>
        </authorList>
    </citation>
    <scope>NUCLEOTIDE SEQUENCE [LARGE SCALE GENOMIC DNA]</scope>
</reference>
<dbReference type="Proteomes" id="UP000694620">
    <property type="component" value="Chromosome 12"/>
</dbReference>
<dbReference type="SUPFAM" id="SSF47473">
    <property type="entry name" value="EF-hand"/>
    <property type="match status" value="1"/>
</dbReference>
<dbReference type="Pfam" id="PF13499">
    <property type="entry name" value="EF-hand_7"/>
    <property type="match status" value="1"/>
</dbReference>
<dbReference type="InterPro" id="IPR011992">
    <property type="entry name" value="EF-hand-dom_pair"/>
</dbReference>
<evidence type="ECO:0000256" key="4">
    <source>
        <dbReference type="ARBA" id="ARBA00023179"/>
    </source>
</evidence>
<keyword evidence="3 6" id="KW-0106">Calcium</keyword>
<dbReference type="GO" id="GO:0005737">
    <property type="term" value="C:cytoplasm"/>
    <property type="evidence" value="ECO:0007669"/>
    <property type="project" value="TreeGrafter"/>
</dbReference>
<comment type="function">
    <text evidence="5 7">In muscle, parvalbumin is thought to be involved in relaxation after contraction. It binds two calcium ions.</text>
</comment>
<dbReference type="Ensembl" id="ENSECRT00000015011.1">
    <property type="protein sequence ID" value="ENSECRP00000014752.1"/>
    <property type="gene ID" value="ENSECRG00000009803.1"/>
</dbReference>
<feature type="binding site" evidence="6">
    <location>
        <position position="96"/>
    </location>
    <ligand>
        <name>Ca(2+)</name>
        <dbReference type="ChEBI" id="CHEBI:29108"/>
        <label>1</label>
    </ligand>
</feature>
<evidence type="ECO:0000256" key="5">
    <source>
        <dbReference type="ARBA" id="ARBA00025308"/>
    </source>
</evidence>
<accession>A0A8C4SAM4</accession>
<feature type="compositionally biased region" description="Basic and acidic residues" evidence="8">
    <location>
        <begin position="95"/>
        <end position="111"/>
    </location>
</feature>
<feature type="binding site" evidence="6">
    <location>
        <position position="55"/>
    </location>
    <ligand>
        <name>Ca(2+)</name>
        <dbReference type="ChEBI" id="CHEBI:29108"/>
        <label>1</label>
    </ligand>
</feature>
<feature type="binding site" evidence="6">
    <location>
        <position position="59"/>
    </location>
    <ligand>
        <name>Ca(2+)</name>
        <dbReference type="ChEBI" id="CHEBI:29108"/>
        <label>1</label>
    </ligand>
</feature>
<keyword evidence="11" id="KW-1185">Reference proteome</keyword>
<keyword evidence="4" id="KW-0514">Muscle protein</keyword>
<evidence type="ECO:0000256" key="8">
    <source>
        <dbReference type="SAM" id="MobiDB-lite"/>
    </source>
</evidence>
<evidence type="ECO:0000256" key="2">
    <source>
        <dbReference type="ARBA" id="ARBA00022723"/>
    </source>
</evidence>
<feature type="binding site" evidence="6">
    <location>
        <position position="94"/>
    </location>
    <ligand>
        <name>Ca(2+)</name>
        <dbReference type="ChEBI" id="CHEBI:29108"/>
        <label>1</label>
    </ligand>
</feature>
<dbReference type="PRINTS" id="PR01697">
    <property type="entry name" value="PARVALBUMIN"/>
</dbReference>
<keyword evidence="2 6" id="KW-0479">Metal-binding</keyword>
<dbReference type="PANTHER" id="PTHR11653:SF12">
    <property type="entry name" value="PARVALBUMIN"/>
    <property type="match status" value="1"/>
</dbReference>
<feature type="binding site" evidence="6">
    <location>
        <position position="57"/>
    </location>
    <ligand>
        <name>Ca(2+)</name>
        <dbReference type="ChEBI" id="CHEBI:29108"/>
        <label>1</label>
    </ligand>
</feature>
<dbReference type="Gene3D" id="1.10.238.10">
    <property type="entry name" value="EF-hand"/>
    <property type="match status" value="1"/>
</dbReference>
<comment type="similarity">
    <text evidence="1 7">Belongs to the parvalbumin family.</text>
</comment>
<evidence type="ECO:0000259" key="9">
    <source>
        <dbReference type="PROSITE" id="PS50222"/>
    </source>
</evidence>
<evidence type="ECO:0000256" key="6">
    <source>
        <dbReference type="PIRSR" id="PIRSR608080-1"/>
    </source>
</evidence>
<dbReference type="SMART" id="SM00054">
    <property type="entry name" value="EFh"/>
    <property type="match status" value="1"/>
</dbReference>